<feature type="compositionally biased region" description="Polar residues" evidence="11">
    <location>
        <begin position="21"/>
        <end position="33"/>
    </location>
</feature>
<feature type="compositionally biased region" description="Basic and acidic residues" evidence="11">
    <location>
        <begin position="72"/>
        <end position="81"/>
    </location>
</feature>
<evidence type="ECO:0000256" key="10">
    <source>
        <dbReference type="ARBA" id="ARBA00025631"/>
    </source>
</evidence>
<comment type="subcellular location">
    <subcellularLocation>
        <location evidence="1">Cell projection</location>
        <location evidence="1">Cilium</location>
    </subcellularLocation>
    <subcellularLocation>
        <location evidence="2">Membrane</location>
        <topology evidence="2">Multi-pass membrane protein</topology>
    </subcellularLocation>
</comment>
<dbReference type="OrthoDB" id="550113at2759"/>
<evidence type="ECO:0000313" key="14">
    <source>
        <dbReference type="RefSeq" id="XP_028288537.1"/>
    </source>
</evidence>
<dbReference type="InParanoid" id="A0A6P7KJR6"/>
<keyword evidence="9" id="KW-0966">Cell projection</keyword>
<dbReference type="PANTHER" id="PTHR28388:SF1">
    <property type="entry name" value="TRANSMEMBRANE PROTEIN 237"/>
    <property type="match status" value="1"/>
</dbReference>
<gene>
    <name evidence="14" type="primary">LOC114453080</name>
</gene>
<keyword evidence="13" id="KW-1185">Reference proteome</keyword>
<evidence type="ECO:0000256" key="6">
    <source>
        <dbReference type="ARBA" id="ARBA00022989"/>
    </source>
</evidence>
<protein>
    <submittedName>
        <fullName evidence="14">Transmembrane protein 237B-like isoform X1</fullName>
    </submittedName>
</protein>
<evidence type="ECO:0000256" key="7">
    <source>
        <dbReference type="ARBA" id="ARBA00023069"/>
    </source>
</evidence>
<dbReference type="GO" id="GO:0035869">
    <property type="term" value="C:ciliary transition zone"/>
    <property type="evidence" value="ECO:0007669"/>
    <property type="project" value="TreeGrafter"/>
</dbReference>
<comment type="function">
    <text evidence="10">Component of the transition zone in primary cilia. Required for ciliogenesis.</text>
</comment>
<keyword evidence="8 12" id="KW-0472">Membrane</keyword>
<evidence type="ECO:0000256" key="8">
    <source>
        <dbReference type="ARBA" id="ARBA00023136"/>
    </source>
</evidence>
<dbReference type="GO" id="GO:0016020">
    <property type="term" value="C:membrane"/>
    <property type="evidence" value="ECO:0007669"/>
    <property type="project" value="UniProtKB-SubCell"/>
</dbReference>
<dbReference type="PANTHER" id="PTHR28388">
    <property type="entry name" value="TRANSMEMBRANE PROTEIN 237"/>
    <property type="match status" value="1"/>
</dbReference>
<dbReference type="Pfam" id="PF15383">
    <property type="entry name" value="TMEM237"/>
    <property type="match status" value="2"/>
</dbReference>
<dbReference type="FunCoup" id="A0A6P7KJR6">
    <property type="interactions" value="810"/>
</dbReference>
<accession>A0A6P7KJR6</accession>
<keyword evidence="6 12" id="KW-1133">Transmembrane helix</keyword>
<evidence type="ECO:0000256" key="3">
    <source>
        <dbReference type="ARBA" id="ARBA00008783"/>
    </source>
</evidence>
<sequence>METGGSKKNRSRELPPLPQRGQRTLPTMSSQDTTVEDFPASKQKKKRVRKENNGVDDTDDQGMEMGGLGSHRVSEVEDHLTLEATTDAPPQRRRRKKKTPTIDLEDDQADLVNGDAADQATDGEELVRKPKKKKKPKVTESQLPDELDVEEDDIVTDAPPPIPQHALFSAPQGQSQPVGKVFVERNKRFQAAERSDWRKTSDQMDNMADFQLVQPLWTTRDVSIRVHEGFRVFGLYCHGFLAGYAVWNVVVVYMLAGQHLTALSNLLEQYHSLAYPSQSLLYMLLAISTVAAFDRLNLAKGTMALRDFITLDPVALASFCESTQMIQHHSGCLASADTLFFFSSVYFSALVLSLSQQMTSDRINLYSSFNSTLWPPGSEHQILHPWVTVNLVVALLVGLAWIFIATRPEADYTEGYLMAMEIEPLKPEDKSEITA</sequence>
<reference evidence="14" key="1">
    <citation type="submission" date="2025-08" db="UniProtKB">
        <authorList>
            <consortium name="RefSeq"/>
        </authorList>
    </citation>
    <scope>IDENTIFICATION</scope>
</reference>
<dbReference type="GeneID" id="114453080"/>
<evidence type="ECO:0000256" key="5">
    <source>
        <dbReference type="ARBA" id="ARBA00022794"/>
    </source>
</evidence>
<dbReference type="AlphaFoldDB" id="A0A6P7KJR6"/>
<dbReference type="GO" id="GO:0060271">
    <property type="term" value="P:cilium assembly"/>
    <property type="evidence" value="ECO:0007669"/>
    <property type="project" value="TreeGrafter"/>
</dbReference>
<dbReference type="RefSeq" id="XP_028288537.1">
    <property type="nucleotide sequence ID" value="XM_028432736.1"/>
</dbReference>
<evidence type="ECO:0000256" key="9">
    <source>
        <dbReference type="ARBA" id="ARBA00023273"/>
    </source>
</evidence>
<comment type="similarity">
    <text evidence="3">Belongs to the TMEM237 family.</text>
</comment>
<dbReference type="Proteomes" id="UP000515145">
    <property type="component" value="Chromosome 2"/>
</dbReference>
<name>A0A6P7KJR6_9TELE</name>
<proteinExistence type="inferred from homology"/>
<organism evidence="13 14">
    <name type="scientific">Parambassis ranga</name>
    <name type="common">Indian glassy fish</name>
    <dbReference type="NCBI Taxonomy" id="210632"/>
    <lineage>
        <taxon>Eukaryota</taxon>
        <taxon>Metazoa</taxon>
        <taxon>Chordata</taxon>
        <taxon>Craniata</taxon>
        <taxon>Vertebrata</taxon>
        <taxon>Euteleostomi</taxon>
        <taxon>Actinopterygii</taxon>
        <taxon>Neopterygii</taxon>
        <taxon>Teleostei</taxon>
        <taxon>Neoteleostei</taxon>
        <taxon>Acanthomorphata</taxon>
        <taxon>Ovalentaria</taxon>
        <taxon>Ambassidae</taxon>
        <taxon>Parambassis</taxon>
    </lineage>
</organism>
<evidence type="ECO:0000256" key="1">
    <source>
        <dbReference type="ARBA" id="ARBA00004138"/>
    </source>
</evidence>
<evidence type="ECO:0000256" key="11">
    <source>
        <dbReference type="SAM" id="MobiDB-lite"/>
    </source>
</evidence>
<dbReference type="InterPro" id="IPR029409">
    <property type="entry name" value="TMEM237"/>
</dbReference>
<evidence type="ECO:0000313" key="13">
    <source>
        <dbReference type="Proteomes" id="UP000515145"/>
    </source>
</evidence>
<keyword evidence="7" id="KW-0969">Cilium</keyword>
<feature type="transmembrane region" description="Helical" evidence="12">
    <location>
        <begin position="383"/>
        <end position="404"/>
    </location>
</feature>
<feature type="transmembrane region" description="Helical" evidence="12">
    <location>
        <begin position="332"/>
        <end position="354"/>
    </location>
</feature>
<feature type="region of interest" description="Disordered" evidence="11">
    <location>
        <begin position="1"/>
        <end position="143"/>
    </location>
</feature>
<evidence type="ECO:0000256" key="12">
    <source>
        <dbReference type="SAM" id="Phobius"/>
    </source>
</evidence>
<keyword evidence="4 12" id="KW-0812">Transmembrane</keyword>
<evidence type="ECO:0000256" key="2">
    <source>
        <dbReference type="ARBA" id="ARBA00004141"/>
    </source>
</evidence>
<feature type="transmembrane region" description="Helical" evidence="12">
    <location>
        <begin position="275"/>
        <end position="293"/>
    </location>
</feature>
<keyword evidence="5" id="KW-0970">Cilium biogenesis/degradation</keyword>
<evidence type="ECO:0000256" key="4">
    <source>
        <dbReference type="ARBA" id="ARBA00022692"/>
    </source>
</evidence>
<feature type="transmembrane region" description="Helical" evidence="12">
    <location>
        <begin position="233"/>
        <end position="255"/>
    </location>
</feature>